<name>A0ABT8BYJ3_9VIBR</name>
<dbReference type="GO" id="GO:0016787">
    <property type="term" value="F:hydrolase activity"/>
    <property type="evidence" value="ECO:0007669"/>
    <property type="project" value="UniProtKB-KW"/>
</dbReference>
<keyword evidence="2" id="KW-0378">Hydrolase</keyword>
<dbReference type="Pfam" id="PF12697">
    <property type="entry name" value="Abhydrolase_6"/>
    <property type="match status" value="1"/>
</dbReference>
<dbReference type="RefSeq" id="WP_170882743.1">
    <property type="nucleotide sequence ID" value="NZ_JABEYA020000005.1"/>
</dbReference>
<evidence type="ECO:0000313" key="2">
    <source>
        <dbReference type="EMBL" id="MDN3611434.1"/>
    </source>
</evidence>
<accession>A0ABT8BYJ3</accession>
<organism evidence="2 3">
    <name type="scientific">Vibrio ostreicida</name>
    <dbReference type="NCBI Taxonomy" id="526588"/>
    <lineage>
        <taxon>Bacteria</taxon>
        <taxon>Pseudomonadati</taxon>
        <taxon>Pseudomonadota</taxon>
        <taxon>Gammaproteobacteria</taxon>
        <taxon>Vibrionales</taxon>
        <taxon>Vibrionaceae</taxon>
        <taxon>Vibrio</taxon>
    </lineage>
</organism>
<dbReference type="SUPFAM" id="SSF53474">
    <property type="entry name" value="alpha/beta-Hydrolases"/>
    <property type="match status" value="1"/>
</dbReference>
<comment type="caution">
    <text evidence="2">The sequence shown here is derived from an EMBL/GenBank/DDBJ whole genome shotgun (WGS) entry which is preliminary data.</text>
</comment>
<dbReference type="Gene3D" id="3.40.50.1820">
    <property type="entry name" value="alpha/beta hydrolase"/>
    <property type="match status" value="1"/>
</dbReference>
<proteinExistence type="predicted"/>
<sequence>MNYTQQGHGDYLVLVHGALTDGTMWDDHIEDLASDFDVIAVTLRHFGQTETGSFGLNTHAEELTELLGELTQQKSVHIVAWSYGADVVLNALAQQDLPISSVFLYEPGYPGCLQEPALSAWQQDANAMFEPVFEHFSNQQLDLAVESLIDGSGNQKGYFHSQSNAVKERQLAQSHTLAHQLHQQEKPAIDTVGLSSIKVPVILGYGQDTRDVFKLVTTRAAQLIPHAQLTDISGENHMLPQAKPHTFSTHIKALLLSRKEYSA</sequence>
<reference evidence="3" key="1">
    <citation type="journal article" date="2019" name="Int. J. Syst. Evol. Microbiol.">
        <title>The Global Catalogue of Microorganisms (GCM) 10K type strain sequencing project: providing services to taxonomists for standard genome sequencing and annotation.</title>
        <authorList>
            <consortium name="The Broad Institute Genomics Platform"/>
            <consortium name="The Broad Institute Genome Sequencing Center for Infectious Disease"/>
            <person name="Wu L."/>
            <person name="Ma J."/>
        </authorList>
    </citation>
    <scope>NUCLEOTIDE SEQUENCE [LARGE SCALE GENOMIC DNA]</scope>
    <source>
        <strain evidence="3">CECT 7398</strain>
    </source>
</reference>
<dbReference type="PANTHER" id="PTHR43798">
    <property type="entry name" value="MONOACYLGLYCEROL LIPASE"/>
    <property type="match status" value="1"/>
</dbReference>
<dbReference type="InterPro" id="IPR029058">
    <property type="entry name" value="AB_hydrolase_fold"/>
</dbReference>
<keyword evidence="3" id="KW-1185">Reference proteome</keyword>
<dbReference type="EMBL" id="JAUFQC010000027">
    <property type="protein sequence ID" value="MDN3611434.1"/>
    <property type="molecule type" value="Genomic_DNA"/>
</dbReference>
<feature type="domain" description="AB hydrolase-1" evidence="1">
    <location>
        <begin position="12"/>
        <end position="246"/>
    </location>
</feature>
<evidence type="ECO:0000259" key="1">
    <source>
        <dbReference type="Pfam" id="PF12697"/>
    </source>
</evidence>
<dbReference type="Proteomes" id="UP001238540">
    <property type="component" value="Unassembled WGS sequence"/>
</dbReference>
<dbReference type="PANTHER" id="PTHR43798:SF33">
    <property type="entry name" value="HYDROLASE, PUTATIVE (AFU_ORTHOLOGUE AFUA_2G14860)-RELATED"/>
    <property type="match status" value="1"/>
</dbReference>
<gene>
    <name evidence="2" type="ORF">QWZ16_17685</name>
</gene>
<dbReference type="InterPro" id="IPR000073">
    <property type="entry name" value="AB_hydrolase_1"/>
</dbReference>
<protein>
    <submittedName>
        <fullName evidence="2">Alpha/beta hydrolase</fullName>
    </submittedName>
</protein>
<evidence type="ECO:0000313" key="3">
    <source>
        <dbReference type="Proteomes" id="UP001238540"/>
    </source>
</evidence>
<dbReference type="InterPro" id="IPR050266">
    <property type="entry name" value="AB_hydrolase_sf"/>
</dbReference>